<reference evidence="1 2" key="1">
    <citation type="submission" date="2024-03" db="EMBL/GenBank/DDBJ databases">
        <title>High-quality draft genome sequencing of Tistrella sp. BH-R2-4.</title>
        <authorList>
            <person name="Dong C."/>
        </authorList>
    </citation>
    <scope>NUCLEOTIDE SEQUENCE [LARGE SCALE GENOMIC DNA]</scope>
    <source>
        <strain evidence="1 2">BH-R2-4</strain>
    </source>
</reference>
<accession>A0ABU9YJK1</accession>
<gene>
    <name evidence="1" type="ORF">WG926_11385</name>
</gene>
<organism evidence="1 2">
    <name type="scientific">Tistrella arctica</name>
    <dbReference type="NCBI Taxonomy" id="3133430"/>
    <lineage>
        <taxon>Bacteria</taxon>
        <taxon>Pseudomonadati</taxon>
        <taxon>Pseudomonadota</taxon>
        <taxon>Alphaproteobacteria</taxon>
        <taxon>Geminicoccales</taxon>
        <taxon>Geminicoccaceae</taxon>
        <taxon>Tistrella</taxon>
    </lineage>
</organism>
<keyword evidence="2" id="KW-1185">Reference proteome</keyword>
<evidence type="ECO:0000313" key="1">
    <source>
        <dbReference type="EMBL" id="MEN2988907.1"/>
    </source>
</evidence>
<sequence length="125" mass="13270">MTKPRPDAPHGPPATQRPCPVAALAAEWAILDDQITGTWQQDDADRSLTLAMDIRRNATIAEALTIPPGSATGAAFQAYAVGLSIAIANDPTTLPADRSRHLTQAAEGARHLTRYLTTSRLAGCR</sequence>
<protein>
    <submittedName>
        <fullName evidence="1">Uncharacterized protein</fullName>
    </submittedName>
</protein>
<evidence type="ECO:0000313" key="2">
    <source>
        <dbReference type="Proteomes" id="UP001413721"/>
    </source>
</evidence>
<dbReference type="Proteomes" id="UP001413721">
    <property type="component" value="Unassembled WGS sequence"/>
</dbReference>
<dbReference type="EMBL" id="JBBKTW010000004">
    <property type="protein sequence ID" value="MEN2988907.1"/>
    <property type="molecule type" value="Genomic_DNA"/>
</dbReference>
<comment type="caution">
    <text evidence="1">The sequence shown here is derived from an EMBL/GenBank/DDBJ whole genome shotgun (WGS) entry which is preliminary data.</text>
</comment>
<dbReference type="RefSeq" id="WP_345936013.1">
    <property type="nucleotide sequence ID" value="NZ_JBBKTV010000018.1"/>
</dbReference>
<proteinExistence type="predicted"/>
<name>A0ABU9YJK1_9PROT</name>